<name>A0ABY6LWM4_9FLAO</name>
<feature type="signal peptide" evidence="1">
    <location>
        <begin position="1"/>
        <end position="25"/>
    </location>
</feature>
<evidence type="ECO:0000256" key="1">
    <source>
        <dbReference type="SAM" id="SignalP"/>
    </source>
</evidence>
<dbReference type="Pfam" id="PF13590">
    <property type="entry name" value="DUF4136"/>
    <property type="match status" value="1"/>
</dbReference>
<dbReference type="Proteomes" id="UP001163328">
    <property type="component" value="Chromosome"/>
</dbReference>
<sequence length="195" mass="21790">MKHIKFLPALILSLFIASCSSISVSSDYESNVNYSGFKTYAFHEEGVKNSKINDIDKRRILKAIETQLDAKGLTLSNNPDLIVNFFTKENTDLNVYTYNNNYGWGWGAPGYPGYYGAWGYMGPWGPSISNTSVSTVQEGTLYIDIVDAKKKQLIWQGVGKGTINPTSNVEKREQKIQEFVTDILAQYPPKPGAKK</sequence>
<evidence type="ECO:0000313" key="4">
    <source>
        <dbReference type="Proteomes" id="UP001163328"/>
    </source>
</evidence>
<keyword evidence="1" id="KW-0732">Signal</keyword>
<dbReference type="PROSITE" id="PS51257">
    <property type="entry name" value="PROKAR_LIPOPROTEIN"/>
    <property type="match status" value="1"/>
</dbReference>
<dbReference type="InterPro" id="IPR025411">
    <property type="entry name" value="DUF4136"/>
</dbReference>
<reference evidence="3" key="1">
    <citation type="submission" date="2021-08" db="EMBL/GenBank/DDBJ databases">
        <title>Flavobacterium sp. strain CC-SYL302.</title>
        <authorList>
            <person name="Lin S.-Y."/>
            <person name="Lee T.-H."/>
            <person name="Young C.-C."/>
        </authorList>
    </citation>
    <scope>NUCLEOTIDE SEQUENCE</scope>
    <source>
        <strain evidence="3">CC-SYL302</strain>
    </source>
</reference>
<dbReference type="RefSeq" id="WP_264432442.1">
    <property type="nucleotide sequence ID" value="NZ_CP081495.1"/>
</dbReference>
<dbReference type="Gene3D" id="3.30.160.670">
    <property type="match status" value="1"/>
</dbReference>
<accession>A0ABY6LWM4</accession>
<evidence type="ECO:0000259" key="2">
    <source>
        <dbReference type="Pfam" id="PF13590"/>
    </source>
</evidence>
<dbReference type="EMBL" id="CP081495">
    <property type="protein sequence ID" value="UYW00571.1"/>
    <property type="molecule type" value="Genomic_DNA"/>
</dbReference>
<feature type="chain" id="PRO_5045543696" evidence="1">
    <location>
        <begin position="26"/>
        <end position="195"/>
    </location>
</feature>
<protein>
    <submittedName>
        <fullName evidence="3">DUF4136 domain-containing protein</fullName>
    </submittedName>
</protein>
<evidence type="ECO:0000313" key="3">
    <source>
        <dbReference type="EMBL" id="UYW00571.1"/>
    </source>
</evidence>
<keyword evidence="4" id="KW-1185">Reference proteome</keyword>
<organism evidence="3 4">
    <name type="scientific">Flavobacterium agricola</name>
    <dbReference type="NCBI Taxonomy" id="2870839"/>
    <lineage>
        <taxon>Bacteria</taxon>
        <taxon>Pseudomonadati</taxon>
        <taxon>Bacteroidota</taxon>
        <taxon>Flavobacteriia</taxon>
        <taxon>Flavobacteriales</taxon>
        <taxon>Flavobacteriaceae</taxon>
        <taxon>Flavobacterium</taxon>
    </lineage>
</organism>
<proteinExistence type="predicted"/>
<feature type="domain" description="DUF4136" evidence="2">
    <location>
        <begin position="24"/>
        <end position="189"/>
    </location>
</feature>
<gene>
    <name evidence="3" type="ORF">K5I29_08435</name>
</gene>